<gene>
    <name evidence="9" type="primary">tatB</name>
    <name evidence="11" type="ORF">WG31_10685</name>
</gene>
<proteinExistence type="inferred from homology"/>
<dbReference type="Pfam" id="PF02416">
    <property type="entry name" value="TatA_B_E"/>
    <property type="match status" value="1"/>
</dbReference>
<evidence type="ECO:0000313" key="11">
    <source>
        <dbReference type="EMBL" id="ANA14397.1"/>
    </source>
</evidence>
<dbReference type="NCBIfam" id="TIGR01410">
    <property type="entry name" value="tatB"/>
    <property type="match status" value="1"/>
</dbReference>
<evidence type="ECO:0000256" key="7">
    <source>
        <dbReference type="ARBA" id="ARBA00023010"/>
    </source>
</evidence>
<evidence type="ECO:0000256" key="1">
    <source>
        <dbReference type="ARBA" id="ARBA00004167"/>
    </source>
</evidence>
<feature type="region of interest" description="Disordered" evidence="10">
    <location>
        <begin position="196"/>
        <end position="240"/>
    </location>
</feature>
<evidence type="ECO:0000256" key="9">
    <source>
        <dbReference type="HAMAP-Rule" id="MF_00237"/>
    </source>
</evidence>
<evidence type="ECO:0000256" key="8">
    <source>
        <dbReference type="ARBA" id="ARBA00023136"/>
    </source>
</evidence>
<evidence type="ECO:0000256" key="3">
    <source>
        <dbReference type="ARBA" id="ARBA00022475"/>
    </source>
</evidence>
<dbReference type="PANTHER" id="PTHR33162">
    <property type="entry name" value="SEC-INDEPENDENT PROTEIN TRANSLOCASE PROTEIN TATA, CHLOROPLASTIC"/>
    <property type="match status" value="1"/>
</dbReference>
<evidence type="ECO:0000256" key="4">
    <source>
        <dbReference type="ARBA" id="ARBA00022692"/>
    </source>
</evidence>
<accession>A0ABM6AKS8</accession>
<protein>
    <recommendedName>
        <fullName evidence="9">Sec-independent protein translocase protein TatB</fullName>
    </recommendedName>
</protein>
<comment type="function">
    <text evidence="9">Part of the twin-arginine translocation (Tat) system that transports large folded proteins containing a characteristic twin-arginine motif in their signal peptide across membranes. Together with TatC, TatB is part of a receptor directly interacting with Tat signal peptides. TatB may form an oligomeric binding site that transiently accommodates folded Tat precursor proteins before their translocation.</text>
</comment>
<evidence type="ECO:0000256" key="5">
    <source>
        <dbReference type="ARBA" id="ARBA00022927"/>
    </source>
</evidence>
<dbReference type="EMBL" id="CP011120">
    <property type="protein sequence ID" value="ANA14397.1"/>
    <property type="molecule type" value="Genomic_DNA"/>
</dbReference>
<name>A0ABM6AKS8_9PROT</name>
<keyword evidence="8 9" id="KW-0472">Membrane</keyword>
<keyword evidence="2 9" id="KW-0813">Transport</keyword>
<reference evidence="11 12" key="1">
    <citation type="submission" date="2015-03" db="EMBL/GenBank/DDBJ databases">
        <title>Genome study of Acetobacter sp. SLV-7.</title>
        <authorList>
            <person name="Cho G.Y."/>
            <person name="Jeon C.O."/>
        </authorList>
    </citation>
    <scope>NUCLEOTIDE SEQUENCE [LARGE SCALE GENOMIC DNA]</scope>
    <source>
        <strain evidence="11 12">SLV-7</strain>
    </source>
</reference>
<dbReference type="InterPro" id="IPR018448">
    <property type="entry name" value="TatB"/>
</dbReference>
<comment type="subcellular location">
    <subcellularLocation>
        <location evidence="9">Cell membrane</location>
        <topology evidence="9">Single-pass membrane protein</topology>
    </subcellularLocation>
    <subcellularLocation>
        <location evidence="1">Membrane</location>
        <topology evidence="1">Single-pass membrane protein</topology>
    </subcellularLocation>
</comment>
<keyword evidence="5 9" id="KW-0653">Protein transport</keyword>
<keyword evidence="3 9" id="KW-1003">Cell membrane</keyword>
<organism evidence="11 12">
    <name type="scientific">Acetobacter oryzifermentans</name>
    <dbReference type="NCBI Taxonomy" id="1633874"/>
    <lineage>
        <taxon>Bacteria</taxon>
        <taxon>Pseudomonadati</taxon>
        <taxon>Pseudomonadota</taxon>
        <taxon>Alphaproteobacteria</taxon>
        <taxon>Acetobacterales</taxon>
        <taxon>Acetobacteraceae</taxon>
        <taxon>Acetobacter</taxon>
    </lineage>
</organism>
<dbReference type="Gene3D" id="1.20.5.3310">
    <property type="match status" value="1"/>
</dbReference>
<keyword evidence="12" id="KW-1185">Reference proteome</keyword>
<dbReference type="PANTHER" id="PTHR33162:SF1">
    <property type="entry name" value="SEC-INDEPENDENT PROTEIN TRANSLOCASE PROTEIN TATA, CHLOROPLASTIC"/>
    <property type="match status" value="1"/>
</dbReference>
<keyword evidence="7 9" id="KW-0811">Translocation</keyword>
<evidence type="ECO:0000256" key="2">
    <source>
        <dbReference type="ARBA" id="ARBA00022448"/>
    </source>
</evidence>
<dbReference type="HAMAP" id="MF_00237">
    <property type="entry name" value="TatB"/>
    <property type="match status" value="1"/>
</dbReference>
<keyword evidence="6 9" id="KW-1133">Transmembrane helix</keyword>
<comment type="subunit">
    <text evidence="9">The Tat system comprises two distinct complexes: a TatABC complex, containing multiple copies of TatA, TatB and TatC subunits, and a separate TatA complex, containing only TatA subunits. Substrates initially bind to the TatABC complex, which probably triggers association of the separate TatA complex to form the active translocon.</text>
</comment>
<dbReference type="Proteomes" id="UP000076595">
    <property type="component" value="Chromosome"/>
</dbReference>
<evidence type="ECO:0000313" key="12">
    <source>
        <dbReference type="Proteomes" id="UP000076595"/>
    </source>
</evidence>
<evidence type="ECO:0000256" key="6">
    <source>
        <dbReference type="ARBA" id="ARBA00022989"/>
    </source>
</evidence>
<sequence>MCGRFCFSRAVRAATELPMFDFAWSEIALIGAVALVVIGPKDLPVAIRGLAGAVKKARKLAGEFQSHVDEMVREADLTEVRDQVRDLKNLNVRNRIMKAIDSDGTLSSSFAPPPQIAEQHIPAGPRALDMPTSSTQSTTNVSAYVPSTYEPAITDEDIASAPPELPPNIVRRILKEQERLHPPVFLPPVRVMHGGRSVAPGERLGRVSGPSRPAWQQDMDMQPEQPKGAEPEQQVVDYQP</sequence>
<comment type="similarity">
    <text evidence="9">Belongs to the TatB family.</text>
</comment>
<evidence type="ECO:0000256" key="10">
    <source>
        <dbReference type="SAM" id="MobiDB-lite"/>
    </source>
</evidence>
<dbReference type="InterPro" id="IPR003369">
    <property type="entry name" value="TatA/B/E"/>
</dbReference>
<dbReference type="PRINTS" id="PR01506">
    <property type="entry name" value="TATBPROTEIN"/>
</dbReference>
<keyword evidence="4 9" id="KW-0812">Transmembrane</keyword>